<feature type="transmembrane region" description="Helical" evidence="8">
    <location>
        <begin position="327"/>
        <end position="353"/>
    </location>
</feature>
<evidence type="ECO:0000256" key="7">
    <source>
        <dbReference type="SAM" id="MobiDB-lite"/>
    </source>
</evidence>
<evidence type="ECO:0000256" key="1">
    <source>
        <dbReference type="ARBA" id="ARBA00022659"/>
    </source>
</evidence>
<keyword evidence="1 6" id="KW-0768">Sushi</keyword>
<dbReference type="FunCoup" id="A0A6J0YV14">
    <property type="interactions" value="197"/>
</dbReference>
<feature type="compositionally biased region" description="Basic and acidic residues" evidence="7">
    <location>
        <begin position="394"/>
        <end position="479"/>
    </location>
</feature>
<organism evidence="10 11">
    <name type="scientific">Odocoileus virginianus</name>
    <name type="common">White-tailed deer</name>
    <dbReference type="NCBI Taxonomy" id="9874"/>
    <lineage>
        <taxon>Eukaryota</taxon>
        <taxon>Metazoa</taxon>
        <taxon>Chordata</taxon>
        <taxon>Craniata</taxon>
        <taxon>Vertebrata</taxon>
        <taxon>Euteleostomi</taxon>
        <taxon>Mammalia</taxon>
        <taxon>Eutheria</taxon>
        <taxon>Laurasiatheria</taxon>
        <taxon>Artiodactyla</taxon>
        <taxon>Ruminantia</taxon>
        <taxon>Pecora</taxon>
        <taxon>Cervidae</taxon>
        <taxon>Odocoileinae</taxon>
        <taxon>Odocoileus</taxon>
    </lineage>
</organism>
<gene>
    <name evidence="11" type="primary">LOC110148106</name>
</gene>
<accession>A0A6J0YV14</accession>
<dbReference type="GO" id="GO:0016020">
    <property type="term" value="C:membrane"/>
    <property type="evidence" value="ECO:0007669"/>
    <property type="project" value="UniProtKB-SubCell"/>
</dbReference>
<keyword evidence="5" id="KW-0325">Glycoprotein</keyword>
<dbReference type="GO" id="GO:0009986">
    <property type="term" value="C:cell surface"/>
    <property type="evidence" value="ECO:0007669"/>
    <property type="project" value="InterPro"/>
</dbReference>
<keyword evidence="4 6" id="KW-1015">Disulfide bond</keyword>
<keyword evidence="3" id="KW-0677">Repeat</keyword>
<dbReference type="SUPFAM" id="SSF57535">
    <property type="entry name" value="Complement control module/SCR domain"/>
    <property type="match status" value="4"/>
</dbReference>
<dbReference type="KEGG" id="ovr:110148106"/>
<keyword evidence="8" id="KW-1133">Transmembrane helix</keyword>
<feature type="compositionally biased region" description="Polar residues" evidence="7">
    <location>
        <begin position="487"/>
        <end position="502"/>
    </location>
</feature>
<dbReference type="InParanoid" id="A0A6J0YV14"/>
<dbReference type="PROSITE" id="PS50923">
    <property type="entry name" value="SUSHI"/>
    <property type="match status" value="4"/>
</dbReference>
<dbReference type="InterPro" id="IPR050350">
    <property type="entry name" value="Compl-Cell_Adhes-Reg"/>
</dbReference>
<keyword evidence="10" id="KW-1185">Reference proteome</keyword>
<feature type="compositionally biased region" description="Basic and acidic residues" evidence="7">
    <location>
        <begin position="372"/>
        <end position="387"/>
    </location>
</feature>
<dbReference type="InterPro" id="IPR000436">
    <property type="entry name" value="Sushi_SCR_CCP_dom"/>
</dbReference>
<reference evidence="11" key="2">
    <citation type="submission" date="2025-08" db="UniProtKB">
        <authorList>
            <consortium name="RefSeq"/>
        </authorList>
    </citation>
    <scope>IDENTIFICATION</scope>
    <source>
        <tissue evidence="11">Tongue muscle</tissue>
    </source>
</reference>
<dbReference type="Proteomes" id="UP001652640">
    <property type="component" value="Chromosome 11"/>
</dbReference>
<evidence type="ECO:0000256" key="4">
    <source>
        <dbReference type="ARBA" id="ARBA00023157"/>
    </source>
</evidence>
<dbReference type="OrthoDB" id="6480633at2759"/>
<dbReference type="AlphaFoldDB" id="A0A6J0YV14"/>
<dbReference type="SMART" id="SM00032">
    <property type="entry name" value="CCP"/>
    <property type="match status" value="4"/>
</dbReference>
<evidence type="ECO:0000256" key="8">
    <source>
        <dbReference type="SAM" id="Phobius"/>
    </source>
</evidence>
<name>A0A6J0YV14_ODOVR</name>
<evidence type="ECO:0000313" key="10">
    <source>
        <dbReference type="Proteomes" id="UP001652640"/>
    </source>
</evidence>
<dbReference type="Gene3D" id="2.10.70.10">
    <property type="entry name" value="Complement Module, domain 1"/>
    <property type="match status" value="4"/>
</dbReference>
<evidence type="ECO:0000256" key="6">
    <source>
        <dbReference type="PROSITE-ProRule" id="PRU00302"/>
    </source>
</evidence>
<feature type="domain" description="Sushi" evidence="9">
    <location>
        <begin position="232"/>
        <end position="291"/>
    </location>
</feature>
<evidence type="ECO:0000256" key="2">
    <source>
        <dbReference type="ARBA" id="ARBA00022729"/>
    </source>
</evidence>
<feature type="domain" description="Sushi" evidence="9">
    <location>
        <begin position="41"/>
        <end position="103"/>
    </location>
</feature>
<feature type="region of interest" description="Disordered" evidence="7">
    <location>
        <begin position="372"/>
        <end position="502"/>
    </location>
</feature>
<dbReference type="PANTHER" id="PTHR19325">
    <property type="entry name" value="COMPLEMENT COMPONENT-RELATED SUSHI DOMAIN-CONTAINING"/>
    <property type="match status" value="1"/>
</dbReference>
<protein>
    <submittedName>
        <fullName evidence="11">Membrane cofactor protein-like isoform X1</fullName>
    </submittedName>
</protein>
<feature type="domain" description="Sushi" evidence="9">
    <location>
        <begin position="166"/>
        <end position="231"/>
    </location>
</feature>
<keyword evidence="2" id="KW-0732">Signal</keyword>
<sequence>MTASCAPRQAPPARPESPLFPWCCVGMLLAALVLPLPIFSVRCIDPPVLDSMKLKGVIKRHYYPGDRIDYECYRGYFYVWPYLLSATCEPNGSWSRIEEACLRKSCPDPKVKHGKVVAPNETFEWESEAHISCDEGYFLRGKPIIVCNLIGENVSWSDTIPHCEKIYCGQPPKIKHGKHTNSYRNIFEYNELITYSCDLSNGPDEYSLVGQSKLVCIEPNKWSSDPPLCKVVKCERPFLEHGIMVSGSREKFSYQSVVVFECLQGFYLNGSSLVFCGGNDTWEPEMPTCIKGYRPTHPTKTPLSQYPGYPNPIEEIPSLEDFEDLDAGIIALAILTAIVAVIVVCTCLYRCLFSGKKEEEGMKEKVKEIKEKEEREMREKEEREKERKEKKRKEKEEKEKEEKKEKERKEKEEKEKEEKKEKERKEKERKEKEEKERKEKEEKEKEEKKEKERKEKKEKEMKEKKEKEKKQKEEKEMKGKKGVGAGPTTQQKKPTSPAVQKR</sequence>
<evidence type="ECO:0000256" key="3">
    <source>
        <dbReference type="ARBA" id="ARBA00022737"/>
    </source>
</evidence>
<feature type="disulfide bond" evidence="6">
    <location>
        <begin position="262"/>
        <end position="289"/>
    </location>
</feature>
<dbReference type="GeneID" id="110148106"/>
<dbReference type="GO" id="GO:0007338">
    <property type="term" value="P:single fertilization"/>
    <property type="evidence" value="ECO:0007669"/>
    <property type="project" value="UniProtKB-KW"/>
</dbReference>
<dbReference type="InterPro" id="IPR035976">
    <property type="entry name" value="Sushi/SCR/CCP_sf"/>
</dbReference>
<proteinExistence type="predicted"/>
<dbReference type="CDD" id="cd00033">
    <property type="entry name" value="CCP"/>
    <property type="match status" value="4"/>
</dbReference>
<feature type="domain" description="Sushi" evidence="9">
    <location>
        <begin position="104"/>
        <end position="165"/>
    </location>
</feature>
<feature type="transmembrane region" description="Helical" evidence="8">
    <location>
        <begin position="19"/>
        <end position="39"/>
    </location>
</feature>
<comment type="caution">
    <text evidence="6">Lacks conserved residue(s) required for the propagation of feature annotation.</text>
</comment>
<reference evidence="10" key="1">
    <citation type="journal article" date="2022" name="J. Hered.">
        <title>A De Novo Chromosome-Level Genome Assembly of the White-Tailed Deer, Odocoileus Virginianus.</title>
        <authorList>
            <person name="London E.W."/>
            <person name="Roca A.L."/>
            <person name="Novakofski J.E."/>
            <person name="Mateus-Pinilla N.E."/>
        </authorList>
    </citation>
    <scope>NUCLEOTIDE SEQUENCE [LARGE SCALE GENOMIC DNA]</scope>
</reference>
<keyword evidence="8" id="KW-0472">Membrane</keyword>
<dbReference type="RefSeq" id="XP_020765665.2">
    <property type="nucleotide sequence ID" value="XM_020910006.2"/>
</dbReference>
<evidence type="ECO:0000313" key="11">
    <source>
        <dbReference type="RefSeq" id="XP_020765665.2"/>
    </source>
</evidence>
<evidence type="ECO:0000256" key="5">
    <source>
        <dbReference type="ARBA" id="ARBA00023180"/>
    </source>
</evidence>
<keyword evidence="8" id="KW-0812">Transmembrane</keyword>
<dbReference type="PANTHER" id="PTHR19325:SF468">
    <property type="entry name" value="MEMBRANE COFACTOR PROTEIN"/>
    <property type="match status" value="1"/>
</dbReference>
<evidence type="ECO:0000259" key="9">
    <source>
        <dbReference type="PROSITE" id="PS50923"/>
    </source>
</evidence>
<dbReference type="Pfam" id="PF00084">
    <property type="entry name" value="Sushi"/>
    <property type="match status" value="4"/>
</dbReference>